<evidence type="ECO:0000259" key="1">
    <source>
        <dbReference type="Pfam" id="PF05523"/>
    </source>
</evidence>
<reference evidence="2" key="1">
    <citation type="journal article" date="2017" name="PLoS ONE">
        <title>Genetic diversity of the O antigens of Proteus species and the development of a suspension array for molecular serotyping.</title>
        <authorList>
            <person name="Yu X."/>
            <person name="Torzewska A."/>
            <person name="Zhang X."/>
            <person name="Yin Z."/>
            <person name="Drzewiecka D."/>
            <person name="Cao H."/>
            <person name="Liu B."/>
            <person name="Knirel Y.A."/>
            <person name="Rozalski A."/>
            <person name="Wang L."/>
        </authorList>
    </citation>
    <scope>NUCLEOTIDE SEQUENCE</scope>
    <source>
        <strain evidence="2">G2652</strain>
    </source>
</reference>
<dbReference type="InterPro" id="IPR011051">
    <property type="entry name" value="RmlC_Cupin_sf"/>
</dbReference>
<name>A0A385JNH6_9GAMM</name>
<organism evidence="2">
    <name type="scientific">Proteus genomosp. 4</name>
    <dbReference type="NCBI Taxonomy" id="1311818"/>
    <lineage>
        <taxon>Bacteria</taxon>
        <taxon>Pseudomonadati</taxon>
        <taxon>Pseudomonadota</taxon>
        <taxon>Gammaproteobacteria</taxon>
        <taxon>Enterobacterales</taxon>
        <taxon>Morganellaceae</taxon>
        <taxon>Proteus</taxon>
    </lineage>
</organism>
<dbReference type="InterPro" id="IPR008894">
    <property type="entry name" value="QdtA_cupin_dom"/>
</dbReference>
<dbReference type="InterPro" id="IPR014710">
    <property type="entry name" value="RmlC-like_jellyroll"/>
</dbReference>
<evidence type="ECO:0000313" key="2">
    <source>
        <dbReference type="EMBL" id="AXY99902.1"/>
    </source>
</evidence>
<dbReference type="SUPFAM" id="SSF51182">
    <property type="entry name" value="RmlC-like cupins"/>
    <property type="match status" value="1"/>
</dbReference>
<dbReference type="Pfam" id="PF05523">
    <property type="entry name" value="FdtA"/>
    <property type="match status" value="1"/>
</dbReference>
<proteinExistence type="predicted"/>
<dbReference type="CDD" id="cd20292">
    <property type="entry name" value="cupin_QdtA-like"/>
    <property type="match status" value="1"/>
</dbReference>
<dbReference type="AlphaFoldDB" id="A0A385JNH6"/>
<protein>
    <submittedName>
        <fullName evidence="2">FdtA</fullName>
    </submittedName>
</protein>
<dbReference type="Gene3D" id="2.60.120.10">
    <property type="entry name" value="Jelly Rolls"/>
    <property type="match status" value="1"/>
</dbReference>
<accession>A0A385JNH6</accession>
<sequence>MTLINTIEFKKLGDNRGSLTSIEQNKNIPFDIKRIYYIYDTKEGISRGFHAHKNLEQVAICIKGSCRFLLDDGVHKEEIVLDKPNVGLYIKGIIWREMHDFSEDCVLVVIASDYYNESDYIRDYDTFQKSIII</sequence>
<dbReference type="EMBL" id="KY710724">
    <property type="protein sequence ID" value="AXY99902.1"/>
    <property type="molecule type" value="Genomic_DNA"/>
</dbReference>
<feature type="domain" description="Sugar 3,4-ketoisomerase QdtA cupin" evidence="1">
    <location>
        <begin position="6"/>
        <end position="129"/>
    </location>
</feature>